<dbReference type="PANTHER" id="PTHR31798">
    <property type="entry name" value="HYDROXYPROLINE-RICH GLYCOPROTEIN-LIKE"/>
    <property type="match status" value="1"/>
</dbReference>
<name>A0A9D4ZH21_ADICA</name>
<dbReference type="EMBL" id="JABFUD020000011">
    <property type="protein sequence ID" value="KAI5073732.1"/>
    <property type="molecule type" value="Genomic_DNA"/>
</dbReference>
<evidence type="ECO:0000313" key="2">
    <source>
        <dbReference type="Proteomes" id="UP000886520"/>
    </source>
</evidence>
<keyword evidence="2" id="KW-1185">Reference proteome</keyword>
<dbReference type="AlphaFoldDB" id="A0A9D4ZH21"/>
<organism evidence="1 2">
    <name type="scientific">Adiantum capillus-veneris</name>
    <name type="common">Maidenhair fern</name>
    <dbReference type="NCBI Taxonomy" id="13818"/>
    <lineage>
        <taxon>Eukaryota</taxon>
        <taxon>Viridiplantae</taxon>
        <taxon>Streptophyta</taxon>
        <taxon>Embryophyta</taxon>
        <taxon>Tracheophyta</taxon>
        <taxon>Polypodiopsida</taxon>
        <taxon>Polypodiidae</taxon>
        <taxon>Polypodiales</taxon>
        <taxon>Pteridineae</taxon>
        <taxon>Pteridaceae</taxon>
        <taxon>Vittarioideae</taxon>
        <taxon>Adiantum</taxon>
    </lineage>
</organism>
<accession>A0A9D4ZH21</accession>
<dbReference type="Proteomes" id="UP000886520">
    <property type="component" value="Chromosome 11"/>
</dbReference>
<comment type="caution">
    <text evidence="1">The sequence shown here is derived from an EMBL/GenBank/DDBJ whole genome shotgun (WGS) entry which is preliminary data.</text>
</comment>
<proteinExistence type="predicted"/>
<dbReference type="OrthoDB" id="1927968at2759"/>
<sequence length="485" mass="53090">MASDGRNSVTVAAINAAISSADHLYSPPEEERRWKVYWARYWCFKSQKREKRIVPAARSEGASGSAREWPTAQAGLGLVPPSSPASFVNSTVQSPASFALSLSAVSASMCSPGRPNTMFTIGPYAHETQLVSPPVLSTFTTEPSTAPFTPPPELAHLTTPSSPDVPFAQYIRSSLEAKRATRETISPLSTSNLASPCDTPVSYTPTSRQYYLGSPVGRLVSPSLDYSAGEVISYEKHFPNSSTYVRTVSSFPTYDPYASANFDGVPFAAFFLPSDTNSKCEEQPSSLLVQPDSVHEDGSSSLHKEDGDTIACEHSESSVHEEAGEQIVTEHNGSSLHKEDDETDVEFQVELDSRHDHVSSLSRMPLKVCDNYGQTENQDAHRVDNTCSGANANDCIRKGEKLQELLVHERNEMMLLQHPTDGECTSSPCYRMDLSKPCAKIGSKSSDGEPASGFEMFQDSLQRSVDPLQWPETRPIMFRLDDIPE</sequence>
<dbReference type="InterPro" id="IPR040420">
    <property type="entry name" value="At1g76660-like"/>
</dbReference>
<protein>
    <submittedName>
        <fullName evidence="1">Uncharacterized protein</fullName>
    </submittedName>
</protein>
<evidence type="ECO:0000313" key="1">
    <source>
        <dbReference type="EMBL" id="KAI5073732.1"/>
    </source>
</evidence>
<reference evidence="1" key="1">
    <citation type="submission" date="2021-01" db="EMBL/GenBank/DDBJ databases">
        <title>Adiantum capillus-veneris genome.</title>
        <authorList>
            <person name="Fang Y."/>
            <person name="Liao Q."/>
        </authorList>
    </citation>
    <scope>NUCLEOTIDE SEQUENCE</scope>
    <source>
        <strain evidence="1">H3</strain>
        <tissue evidence="1">Leaf</tissue>
    </source>
</reference>
<dbReference type="PANTHER" id="PTHR31798:SF10">
    <property type="entry name" value="OS02G0822000 PROTEIN"/>
    <property type="match status" value="1"/>
</dbReference>
<gene>
    <name evidence="1" type="ORF">GOP47_0011745</name>
</gene>